<comment type="caution">
    <text evidence="3">The sequence shown here is derived from an EMBL/GenBank/DDBJ whole genome shotgun (WGS) entry which is preliminary data.</text>
</comment>
<dbReference type="Pfam" id="PF07596">
    <property type="entry name" value="SBP_bac_10"/>
    <property type="match status" value="1"/>
</dbReference>
<dbReference type="Gene3D" id="3.30.700.10">
    <property type="entry name" value="Glycoprotein, Type 4 Pilin"/>
    <property type="match status" value="1"/>
</dbReference>
<evidence type="ECO:0000313" key="4">
    <source>
        <dbReference type="Proteomes" id="UP000214646"/>
    </source>
</evidence>
<evidence type="ECO:0000259" key="2">
    <source>
        <dbReference type="Pfam" id="PF07596"/>
    </source>
</evidence>
<protein>
    <recommendedName>
        <fullName evidence="2">DUF1559 domain-containing protein</fullName>
    </recommendedName>
</protein>
<keyword evidence="1" id="KW-0472">Membrane</keyword>
<sequence>MVRSFLSPRRRAAFTLIELLVVIAIIAILIGLLLPAVQKVREAAARAKCSNNIKQLGIALHAFHDVNGKLPPGSENVAVAFPGTTPATTVTPGTSFLVYLLPQIEQGPLYAQYNFAATTGYLTAANLAVGGVKVNTYQCPSGTQSLSGNGSEASGGVENFTTHYYGVQGPGVTTLTLGSATYTYTVTSAGTNSSYSTAGMLTVTTASTTSPAKAVRLTDVTDGLSNTLMTAERSNNEPSTVDSYRSWVRGYSGGSGCTKNVTFAINSTNYNGSSNFNDISFGSNHTGGANFGMGDGSVRFIAQSIDLATYIATSSIAGGEVVQLP</sequence>
<dbReference type="OrthoDB" id="255848at2"/>
<feature type="transmembrane region" description="Helical" evidence="1">
    <location>
        <begin position="12"/>
        <end position="34"/>
    </location>
</feature>
<dbReference type="InterPro" id="IPR045584">
    <property type="entry name" value="Pilin-like"/>
</dbReference>
<organism evidence="3 4">
    <name type="scientific">Fimbriiglobus ruber</name>
    <dbReference type="NCBI Taxonomy" id="1908690"/>
    <lineage>
        <taxon>Bacteria</taxon>
        <taxon>Pseudomonadati</taxon>
        <taxon>Planctomycetota</taxon>
        <taxon>Planctomycetia</taxon>
        <taxon>Gemmatales</taxon>
        <taxon>Gemmataceae</taxon>
        <taxon>Fimbriiglobus</taxon>
    </lineage>
</organism>
<dbReference type="Pfam" id="PF07963">
    <property type="entry name" value="N_methyl"/>
    <property type="match status" value="1"/>
</dbReference>
<dbReference type="InterPro" id="IPR011453">
    <property type="entry name" value="DUF1559"/>
</dbReference>
<dbReference type="SUPFAM" id="SSF54523">
    <property type="entry name" value="Pili subunits"/>
    <property type="match status" value="1"/>
</dbReference>
<gene>
    <name evidence="3" type="ORF">FRUB_08079</name>
</gene>
<dbReference type="NCBIfam" id="TIGR02532">
    <property type="entry name" value="IV_pilin_GFxxxE"/>
    <property type="match status" value="1"/>
</dbReference>
<dbReference type="InterPro" id="IPR027558">
    <property type="entry name" value="Pre_pil_HX9DG_C"/>
</dbReference>
<feature type="domain" description="DUF1559" evidence="2">
    <location>
        <begin position="38"/>
        <end position="307"/>
    </location>
</feature>
<dbReference type="PANTHER" id="PTHR30093">
    <property type="entry name" value="GENERAL SECRETION PATHWAY PROTEIN G"/>
    <property type="match status" value="1"/>
</dbReference>
<keyword evidence="1" id="KW-1133">Transmembrane helix</keyword>
<dbReference type="RefSeq" id="WP_088258703.1">
    <property type="nucleotide sequence ID" value="NZ_NIDE01000017.1"/>
</dbReference>
<keyword evidence="4" id="KW-1185">Reference proteome</keyword>
<dbReference type="EMBL" id="NIDE01000017">
    <property type="protein sequence ID" value="OWK35516.1"/>
    <property type="molecule type" value="Genomic_DNA"/>
</dbReference>
<keyword evidence="1" id="KW-0812">Transmembrane</keyword>
<accession>A0A225DDU8</accession>
<proteinExistence type="predicted"/>
<dbReference type="NCBIfam" id="TIGR04294">
    <property type="entry name" value="pre_pil_HX9DG"/>
    <property type="match status" value="1"/>
</dbReference>
<dbReference type="InterPro" id="IPR012902">
    <property type="entry name" value="N_methyl_site"/>
</dbReference>
<reference evidence="4" key="1">
    <citation type="submission" date="2017-06" db="EMBL/GenBank/DDBJ databases">
        <title>Genome analysis of Fimbriiglobus ruber SP5, the first member of the order Planctomycetales with confirmed chitinolytic capability.</title>
        <authorList>
            <person name="Ravin N.V."/>
            <person name="Rakitin A.L."/>
            <person name="Ivanova A.A."/>
            <person name="Beletsky A.V."/>
            <person name="Kulichevskaya I.S."/>
            <person name="Mardanov A.V."/>
            <person name="Dedysh S.N."/>
        </authorList>
    </citation>
    <scope>NUCLEOTIDE SEQUENCE [LARGE SCALE GENOMIC DNA]</scope>
    <source>
        <strain evidence="4">SP5</strain>
    </source>
</reference>
<dbReference type="PANTHER" id="PTHR30093:SF2">
    <property type="entry name" value="TYPE II SECRETION SYSTEM PROTEIN H"/>
    <property type="match status" value="1"/>
</dbReference>
<dbReference type="AlphaFoldDB" id="A0A225DDU8"/>
<name>A0A225DDU8_9BACT</name>
<dbReference type="Proteomes" id="UP000214646">
    <property type="component" value="Unassembled WGS sequence"/>
</dbReference>
<evidence type="ECO:0000313" key="3">
    <source>
        <dbReference type="EMBL" id="OWK35516.1"/>
    </source>
</evidence>
<evidence type="ECO:0000256" key="1">
    <source>
        <dbReference type="SAM" id="Phobius"/>
    </source>
</evidence>